<reference evidence="2" key="1">
    <citation type="journal article" date="2014" name="Int. J. Syst. Evol. Microbiol.">
        <title>Complete genome sequence of Corynebacterium casei LMG S-19264T (=DSM 44701T), isolated from a smear-ripened cheese.</title>
        <authorList>
            <consortium name="US DOE Joint Genome Institute (JGI-PGF)"/>
            <person name="Walter F."/>
            <person name="Albersmeier A."/>
            <person name="Kalinowski J."/>
            <person name="Ruckert C."/>
        </authorList>
    </citation>
    <scope>NUCLEOTIDE SEQUENCE</scope>
    <source>
        <strain evidence="2">CGMCC 1.14988</strain>
    </source>
</reference>
<proteinExistence type="predicted"/>
<dbReference type="PANTHER" id="PTHR43760:SF1">
    <property type="entry name" value="ENDORIBONUCLEASE L-PSP_CHORISMATE MUTASE-LIKE DOMAIN-CONTAINING PROTEIN"/>
    <property type="match status" value="1"/>
</dbReference>
<dbReference type="PANTHER" id="PTHR43760">
    <property type="entry name" value="ENDORIBONUCLEASE-RELATED"/>
    <property type="match status" value="1"/>
</dbReference>
<dbReference type="Proteomes" id="UP000650511">
    <property type="component" value="Unassembled WGS sequence"/>
</dbReference>
<organism evidence="2 3">
    <name type="scientific">Egicoccus halophilus</name>
    <dbReference type="NCBI Taxonomy" id="1670830"/>
    <lineage>
        <taxon>Bacteria</taxon>
        <taxon>Bacillati</taxon>
        <taxon>Actinomycetota</taxon>
        <taxon>Nitriliruptoria</taxon>
        <taxon>Egicoccales</taxon>
        <taxon>Egicoccaceae</taxon>
        <taxon>Egicoccus</taxon>
    </lineage>
</organism>
<dbReference type="RefSeq" id="WP_130648182.1">
    <property type="nucleotide sequence ID" value="NZ_BMHA01000001.1"/>
</dbReference>
<dbReference type="Pfam" id="PF14588">
    <property type="entry name" value="YjgF_endoribonc"/>
    <property type="match status" value="1"/>
</dbReference>
<dbReference type="InterPro" id="IPR013813">
    <property type="entry name" value="Endoribo_LPSP/chorism_mut-like"/>
</dbReference>
<name>A0A8J3ABT7_9ACTN</name>
<gene>
    <name evidence="2" type="ORF">GCM10011354_01340</name>
</gene>
<dbReference type="AlphaFoldDB" id="A0A8J3ABT7"/>
<evidence type="ECO:0000313" key="3">
    <source>
        <dbReference type="Proteomes" id="UP000650511"/>
    </source>
</evidence>
<reference evidence="2" key="2">
    <citation type="submission" date="2020-09" db="EMBL/GenBank/DDBJ databases">
        <authorList>
            <person name="Sun Q."/>
            <person name="Zhou Y."/>
        </authorList>
    </citation>
    <scope>NUCLEOTIDE SEQUENCE</scope>
    <source>
        <strain evidence="2">CGMCC 1.14988</strain>
    </source>
</reference>
<evidence type="ECO:0000313" key="2">
    <source>
        <dbReference type="EMBL" id="GGI02727.1"/>
    </source>
</evidence>
<protein>
    <recommendedName>
        <fullName evidence="1">Endoribonuclease L-PSP/chorismate mutase-like domain-containing protein</fullName>
    </recommendedName>
</protein>
<dbReference type="InterPro" id="IPR035959">
    <property type="entry name" value="RutC-like_sf"/>
</dbReference>
<feature type="domain" description="Endoribonuclease L-PSP/chorismate mutase-like" evidence="1">
    <location>
        <begin position="6"/>
        <end position="145"/>
    </location>
</feature>
<dbReference type="SUPFAM" id="SSF55298">
    <property type="entry name" value="YjgF-like"/>
    <property type="match status" value="1"/>
</dbReference>
<sequence length="155" mass="15734">MGAADRLAELGLSLPDPPAPAAAYEPWSQLPETAGGLVFTAGQLPLVDGSLPRTGKLGAELTTEEGADLARAAALNVLAVAEAALGDLDRVDVVKLTVFVASSPDFTEQHLVANGASTLLADVLGDAGVHARSAVGVPVLPLDSPVEVEAILRPR</sequence>
<keyword evidence="3" id="KW-1185">Reference proteome</keyword>
<comment type="caution">
    <text evidence="2">The sequence shown here is derived from an EMBL/GenBank/DDBJ whole genome shotgun (WGS) entry which is preliminary data.</text>
</comment>
<dbReference type="CDD" id="cd02199">
    <property type="entry name" value="YjgF_YER057c_UK114_like_1"/>
    <property type="match status" value="1"/>
</dbReference>
<evidence type="ECO:0000259" key="1">
    <source>
        <dbReference type="Pfam" id="PF14588"/>
    </source>
</evidence>
<accession>A0A8J3ABT7</accession>
<dbReference type="OrthoDB" id="9806229at2"/>
<dbReference type="Gene3D" id="3.30.1330.40">
    <property type="entry name" value="RutC-like"/>
    <property type="match status" value="1"/>
</dbReference>
<dbReference type="EMBL" id="BMHA01000001">
    <property type="protein sequence ID" value="GGI02727.1"/>
    <property type="molecule type" value="Genomic_DNA"/>
</dbReference>